<accession>A0A2I2GGN3</accession>
<dbReference type="EMBL" id="MSFO01000002">
    <property type="protein sequence ID" value="PLB52042.1"/>
    <property type="molecule type" value="Genomic_DNA"/>
</dbReference>
<evidence type="ECO:0000313" key="3">
    <source>
        <dbReference type="Proteomes" id="UP000234275"/>
    </source>
</evidence>
<sequence length="603" mass="67542">MDLAANPLPFAPITSTEVCYVSASYPSYSGEQTRSRSRRSNRSSSDEDPVTAWDGFIEEDFRAGGLNLCEGPCETIHKIPKSHPYYDILAGSDRFDLELELFRLAREINPEITEIHFCGRRSLLEVNQDPSLTVLFYGQRHLDTTRGWIDIARKVRHRLHQRGLEMQVEILDIRFCQRVMPFPCYPSDAIFPIWADVVDRILSTLDVSGIYTIGCYRIGSDDRQKSSPTILVGMDRKPNHNWKIFREDLVGILDHFGLSTVAILLRKETSILRNGDDDVPAFTYTPVAAKSTREVNLGCSLCPSQQIQGGGTFSGWIELQNPDNGAWEPFGITCTHCVLPDDKVLSETQRPVEEWRRNGVPFADAKAAEILLMDSPSRSEIKRGTGFLTGLEEHYTKSPTYQRVQKAKREDDLVLPYEEKAWKESQTQLKAYRDEKEALEQFIKKGYLYLGHVMVASGLQERPKKLESLPSIVDWAFIRPLDRSVGTNDELLANEELSKIGSVAGLTRGSYNGLKTAIIRTKIINGQEDNVTAWAHTITSGSLETGVAKAGDSGFLIFDALNGVVGMCFGGAYAGDILYFTHTSDLIESIREVSGATQVRLRV</sequence>
<proteinExistence type="predicted"/>
<dbReference type="Proteomes" id="UP000234275">
    <property type="component" value="Unassembled WGS sequence"/>
</dbReference>
<name>A0A2I2GGN3_9EURO</name>
<dbReference type="RefSeq" id="XP_024707344.1">
    <property type="nucleotide sequence ID" value="XM_024854429.1"/>
</dbReference>
<dbReference type="VEuPathDB" id="FungiDB:P170DRAFT_506937"/>
<evidence type="ECO:0000256" key="1">
    <source>
        <dbReference type="SAM" id="MobiDB-lite"/>
    </source>
</evidence>
<protein>
    <submittedName>
        <fullName evidence="2">Uncharacterized protein</fullName>
    </submittedName>
</protein>
<dbReference type="GeneID" id="36562135"/>
<comment type="caution">
    <text evidence="2">The sequence shown here is derived from an EMBL/GenBank/DDBJ whole genome shotgun (WGS) entry which is preliminary data.</text>
</comment>
<dbReference type="OrthoDB" id="5424209at2759"/>
<gene>
    <name evidence="2" type="ORF">P170DRAFT_506937</name>
</gene>
<dbReference type="AlphaFoldDB" id="A0A2I2GGN3"/>
<keyword evidence="3" id="KW-1185">Reference proteome</keyword>
<evidence type="ECO:0000313" key="2">
    <source>
        <dbReference type="EMBL" id="PLB52042.1"/>
    </source>
</evidence>
<feature type="region of interest" description="Disordered" evidence="1">
    <location>
        <begin position="27"/>
        <end position="50"/>
    </location>
</feature>
<dbReference type="STRING" id="1392250.A0A2I2GGN3"/>
<reference evidence="2 3" key="1">
    <citation type="submission" date="2016-12" db="EMBL/GenBank/DDBJ databases">
        <title>The genomes of Aspergillus section Nigri reveals drivers in fungal speciation.</title>
        <authorList>
            <consortium name="DOE Joint Genome Institute"/>
            <person name="Vesth T.C."/>
            <person name="Nybo J."/>
            <person name="Theobald S."/>
            <person name="Brandl J."/>
            <person name="Frisvad J.C."/>
            <person name="Nielsen K.F."/>
            <person name="Lyhne E.K."/>
            <person name="Kogle M.E."/>
            <person name="Kuo A."/>
            <person name="Riley R."/>
            <person name="Clum A."/>
            <person name="Nolan M."/>
            <person name="Lipzen A."/>
            <person name="Salamov A."/>
            <person name="Henrissat B."/>
            <person name="Wiebenga A."/>
            <person name="De Vries R.P."/>
            <person name="Grigoriev I.V."/>
            <person name="Mortensen U.H."/>
            <person name="Andersen M.R."/>
            <person name="Baker S.E."/>
        </authorList>
    </citation>
    <scope>NUCLEOTIDE SEQUENCE [LARGE SCALE GENOMIC DNA]</scope>
    <source>
        <strain evidence="2 3">IBT 23096</strain>
    </source>
</reference>
<organism evidence="2 3">
    <name type="scientific">Aspergillus steynii IBT 23096</name>
    <dbReference type="NCBI Taxonomy" id="1392250"/>
    <lineage>
        <taxon>Eukaryota</taxon>
        <taxon>Fungi</taxon>
        <taxon>Dikarya</taxon>
        <taxon>Ascomycota</taxon>
        <taxon>Pezizomycotina</taxon>
        <taxon>Eurotiomycetes</taxon>
        <taxon>Eurotiomycetidae</taxon>
        <taxon>Eurotiales</taxon>
        <taxon>Aspergillaceae</taxon>
        <taxon>Aspergillus</taxon>
        <taxon>Aspergillus subgen. Circumdati</taxon>
    </lineage>
</organism>